<dbReference type="OrthoDB" id="359260at2"/>
<evidence type="ECO:0000313" key="1">
    <source>
        <dbReference type="EMBL" id="RRA94701.1"/>
    </source>
</evidence>
<gene>
    <name evidence="1" type="ORF">EG242_08465</name>
</gene>
<dbReference type="RefSeq" id="WP_124899459.1">
    <property type="nucleotide sequence ID" value="NZ_RQTJ01000015.1"/>
</dbReference>
<dbReference type="Proteomes" id="UP000268372">
    <property type="component" value="Unassembled WGS sequence"/>
</dbReference>
<comment type="caution">
    <text evidence="1">The sequence shown here is derived from an EMBL/GenBank/DDBJ whole genome shotgun (WGS) entry which is preliminary data.</text>
</comment>
<keyword evidence="2" id="KW-1185">Reference proteome</keyword>
<sequence>MDLEDIAKHYEKMSDSQFINLITTRGSGLRLEVYDLIKKEIKKRNLNPKLFDSIEVQNKEFSIEEIEYYAELLRNLPCTECGSTHQKLNGTIIYTVKSFILFSINNTECFIACPQCLNKKNNKAMLSTSLLGWWGFPSGFFKTPVYIYRNYKVKKENKWNIPNNALLSFTLENIGKIQAYKDNKEKLIKIINS</sequence>
<evidence type="ECO:0000313" key="2">
    <source>
        <dbReference type="Proteomes" id="UP000268372"/>
    </source>
</evidence>
<dbReference type="EMBL" id="RQTJ01000015">
    <property type="protein sequence ID" value="RRA94701.1"/>
    <property type="molecule type" value="Genomic_DNA"/>
</dbReference>
<accession>A0A3P1B144</accession>
<organism evidence="1 2">
    <name type="scientific">Paenimyroides viscosum</name>
    <dbReference type="NCBI Taxonomy" id="2488729"/>
    <lineage>
        <taxon>Bacteria</taxon>
        <taxon>Pseudomonadati</taxon>
        <taxon>Bacteroidota</taxon>
        <taxon>Flavobacteriia</taxon>
        <taxon>Flavobacteriales</taxon>
        <taxon>Flavobacteriaceae</taxon>
        <taxon>Paenimyroides</taxon>
    </lineage>
</organism>
<name>A0A3P1B144_9FLAO</name>
<dbReference type="AlphaFoldDB" id="A0A3P1B144"/>
<proteinExistence type="predicted"/>
<protein>
    <submittedName>
        <fullName evidence="1">Uncharacterized protein</fullName>
    </submittedName>
</protein>
<reference evidence="1 2" key="1">
    <citation type="submission" date="2018-11" db="EMBL/GenBank/DDBJ databases">
        <title>Flavobacterium sp. nov., YIM 102796 draft genome.</title>
        <authorList>
            <person name="Li G."/>
            <person name="Jiang Y."/>
        </authorList>
    </citation>
    <scope>NUCLEOTIDE SEQUENCE [LARGE SCALE GENOMIC DNA]</scope>
    <source>
        <strain evidence="1 2">YIM 102796</strain>
    </source>
</reference>